<evidence type="ECO:0000313" key="5">
    <source>
        <dbReference type="Proteomes" id="UP000503447"/>
    </source>
</evidence>
<dbReference type="Gene3D" id="3.80.10.10">
    <property type="entry name" value="Ribonuclease Inhibitor"/>
    <property type="match status" value="2"/>
</dbReference>
<reference evidence="5" key="1">
    <citation type="submission" date="2020-05" db="EMBL/GenBank/DDBJ databases">
        <title>Frigoriglobus tundricola gen. nov., sp. nov., a psychrotolerant cellulolytic planctomycete of the family Gemmataceae with two divergent copies of 16S rRNA gene.</title>
        <authorList>
            <person name="Kulichevskaya I.S."/>
            <person name="Ivanova A.A."/>
            <person name="Naumoff D.G."/>
            <person name="Beletsky A.V."/>
            <person name="Rijpstra W.I.C."/>
            <person name="Sinninghe Damste J.S."/>
            <person name="Mardanov A.V."/>
            <person name="Ravin N.V."/>
            <person name="Dedysh S.N."/>
        </authorList>
    </citation>
    <scope>NUCLEOTIDE SEQUENCE [LARGE SCALE GENOMIC DNA]</scope>
    <source>
        <strain evidence="5">PL17</strain>
    </source>
</reference>
<dbReference type="RefSeq" id="WP_171474690.1">
    <property type="nucleotide sequence ID" value="NZ_CP053452.2"/>
</dbReference>
<keyword evidence="5" id="KW-1185">Reference proteome</keyword>
<protein>
    <recommendedName>
        <fullName evidence="6">TIGR02996 domain-containing protein</fullName>
    </recommendedName>
</protein>
<dbReference type="PANTHER" id="PTHR24113">
    <property type="entry name" value="RAN GTPASE-ACTIVATING PROTEIN 1"/>
    <property type="match status" value="1"/>
</dbReference>
<dbReference type="InterPro" id="IPR027038">
    <property type="entry name" value="RanGap"/>
</dbReference>
<keyword evidence="1" id="KW-0343">GTPase activation</keyword>
<name>A0A6M5Z220_9BACT</name>
<dbReference type="Proteomes" id="UP000503447">
    <property type="component" value="Chromosome"/>
</dbReference>
<evidence type="ECO:0000313" key="4">
    <source>
        <dbReference type="EMBL" id="QJW99786.1"/>
    </source>
</evidence>
<dbReference type="SUPFAM" id="SSF52047">
    <property type="entry name" value="RNI-like"/>
    <property type="match status" value="1"/>
</dbReference>
<dbReference type="GO" id="GO:0005829">
    <property type="term" value="C:cytosol"/>
    <property type="evidence" value="ECO:0007669"/>
    <property type="project" value="TreeGrafter"/>
</dbReference>
<dbReference type="GO" id="GO:0031267">
    <property type="term" value="F:small GTPase binding"/>
    <property type="evidence" value="ECO:0007669"/>
    <property type="project" value="TreeGrafter"/>
</dbReference>
<dbReference type="GO" id="GO:0005096">
    <property type="term" value="F:GTPase activator activity"/>
    <property type="evidence" value="ECO:0007669"/>
    <property type="project" value="UniProtKB-KW"/>
</dbReference>
<sequence>MNPDDDTPRLVFADWLQEHGEEDRAEFIRVQIELVRKAENPSLKERQGALLGAHRAEWESPFRQFEVANSFRQFVFGVHFRRGFAWAISVNDEEQRFVDNAAALFQHAPIERVNLFHKSQHADLIRCPEPLQLNELLIDRQGFETKELAALLRSKYLTNIKHLDLIADDDNGHLDCAGLELLGRAKTLPALRHLDLSYNYCGWMFSEERQNWIKRLTKGPLIGQLETLKLRSTDVTDECAQILARCKRARSLRQIDLSGNSIGEDGLRAIATSRALSALATLDLRENDYDAEGGGQVKDCPPETRHLLETRFGSGVLLDGKAAPHPIDELFKQFA</sequence>
<organism evidence="4 5">
    <name type="scientific">Frigoriglobus tundricola</name>
    <dbReference type="NCBI Taxonomy" id="2774151"/>
    <lineage>
        <taxon>Bacteria</taxon>
        <taxon>Pseudomonadati</taxon>
        <taxon>Planctomycetota</taxon>
        <taxon>Planctomycetia</taxon>
        <taxon>Gemmatales</taxon>
        <taxon>Gemmataceae</taxon>
        <taxon>Frigoriglobus</taxon>
    </lineage>
</organism>
<evidence type="ECO:0000256" key="1">
    <source>
        <dbReference type="ARBA" id="ARBA00022468"/>
    </source>
</evidence>
<dbReference type="Pfam" id="PF13516">
    <property type="entry name" value="LRR_6"/>
    <property type="match status" value="1"/>
</dbReference>
<dbReference type="GO" id="GO:0048471">
    <property type="term" value="C:perinuclear region of cytoplasm"/>
    <property type="evidence" value="ECO:0007669"/>
    <property type="project" value="TreeGrafter"/>
</dbReference>
<evidence type="ECO:0000256" key="3">
    <source>
        <dbReference type="ARBA" id="ARBA00022737"/>
    </source>
</evidence>
<dbReference type="InterPro" id="IPR001611">
    <property type="entry name" value="Leu-rich_rpt"/>
</dbReference>
<dbReference type="AlphaFoldDB" id="A0A6M5Z220"/>
<evidence type="ECO:0008006" key="6">
    <source>
        <dbReference type="Google" id="ProtNLM"/>
    </source>
</evidence>
<gene>
    <name evidence="4" type="ORF">FTUN_7409</name>
</gene>
<dbReference type="InterPro" id="IPR014338">
    <property type="entry name" value="CHP02996_rpt-companion-dom"/>
</dbReference>
<accession>A0A6M5Z220</accession>
<dbReference type="GO" id="GO:0006913">
    <property type="term" value="P:nucleocytoplasmic transport"/>
    <property type="evidence" value="ECO:0007669"/>
    <property type="project" value="TreeGrafter"/>
</dbReference>
<proteinExistence type="predicted"/>
<keyword evidence="2" id="KW-0433">Leucine-rich repeat</keyword>
<evidence type="ECO:0000256" key="2">
    <source>
        <dbReference type="ARBA" id="ARBA00022614"/>
    </source>
</evidence>
<dbReference type="KEGG" id="ftj:FTUN_7409"/>
<dbReference type="PANTHER" id="PTHR24113:SF12">
    <property type="entry name" value="RAN GTPASE-ACTIVATING PROTEIN 1"/>
    <property type="match status" value="1"/>
</dbReference>
<keyword evidence="3" id="KW-0677">Repeat</keyword>
<dbReference type="EMBL" id="CP053452">
    <property type="protein sequence ID" value="QJW99786.1"/>
    <property type="molecule type" value="Genomic_DNA"/>
</dbReference>
<dbReference type="NCBIfam" id="TIGR02996">
    <property type="entry name" value="rpt_mate_G_obs"/>
    <property type="match status" value="1"/>
</dbReference>
<dbReference type="InterPro" id="IPR032675">
    <property type="entry name" value="LRR_dom_sf"/>
</dbReference>